<dbReference type="GO" id="GO:0016740">
    <property type="term" value="F:transferase activity"/>
    <property type="evidence" value="ECO:0007669"/>
    <property type="project" value="UniProtKB-KW"/>
</dbReference>
<organism evidence="1 2">
    <name type="scientific">Klebsiella michiganensis</name>
    <dbReference type="NCBI Taxonomy" id="1134687"/>
    <lineage>
        <taxon>Bacteria</taxon>
        <taxon>Pseudomonadati</taxon>
        <taxon>Pseudomonadota</taxon>
        <taxon>Gammaproteobacteria</taxon>
        <taxon>Enterobacterales</taxon>
        <taxon>Enterobacteriaceae</taxon>
        <taxon>Klebsiella/Raoultella group</taxon>
        <taxon>Klebsiella</taxon>
    </lineage>
</organism>
<sequence length="34" mass="3784">MYSVVGKKAGEIPRYALMPDGELTATSLFYKFLS</sequence>
<comment type="caution">
    <text evidence="1">The sequence shown here is derived from an EMBL/GenBank/DDBJ whole genome shotgun (WGS) entry which is preliminary data.</text>
</comment>
<gene>
    <name evidence="1" type="ORF">NCTC11685_00137</name>
</gene>
<keyword evidence="1" id="KW-0808">Transferase</keyword>
<dbReference type="AlphaFoldDB" id="A0A7H4MYS4"/>
<name>A0A7H4MYS4_9ENTR</name>
<accession>A0A7H4MYS4</accession>
<reference evidence="1 2" key="1">
    <citation type="submission" date="2018-06" db="EMBL/GenBank/DDBJ databases">
        <authorList>
            <consortium name="Pathogen Informatics"/>
            <person name="Doyle S."/>
        </authorList>
    </citation>
    <scope>NUCLEOTIDE SEQUENCE [LARGE SCALE GENOMIC DNA]</scope>
    <source>
        <strain evidence="1 2">NCTC11685</strain>
    </source>
</reference>
<evidence type="ECO:0000313" key="1">
    <source>
        <dbReference type="EMBL" id="STV71205.1"/>
    </source>
</evidence>
<dbReference type="Proteomes" id="UP000254863">
    <property type="component" value="Unassembled WGS sequence"/>
</dbReference>
<evidence type="ECO:0000313" key="2">
    <source>
        <dbReference type="Proteomes" id="UP000254863"/>
    </source>
</evidence>
<proteinExistence type="predicted"/>
<protein>
    <submittedName>
        <fullName evidence="1">N-acetyltransferase GCN5</fullName>
    </submittedName>
</protein>
<dbReference type="EMBL" id="UGMS01000001">
    <property type="protein sequence ID" value="STV71205.1"/>
    <property type="molecule type" value="Genomic_DNA"/>
</dbReference>